<dbReference type="Gene3D" id="1.10.10.10">
    <property type="entry name" value="Winged helix-like DNA-binding domain superfamily/Winged helix DNA-binding domain"/>
    <property type="match status" value="1"/>
</dbReference>
<proteinExistence type="inferred from homology"/>
<dbReference type="NCBIfam" id="TIGR02937">
    <property type="entry name" value="sigma70-ECF"/>
    <property type="match status" value="1"/>
</dbReference>
<dbReference type="OrthoDB" id="656273at2"/>
<organism evidence="8 9">
    <name type="scientific">Chitinophaga oryziterrae</name>
    <dbReference type="NCBI Taxonomy" id="1031224"/>
    <lineage>
        <taxon>Bacteria</taxon>
        <taxon>Pseudomonadati</taxon>
        <taxon>Bacteroidota</taxon>
        <taxon>Chitinophagia</taxon>
        <taxon>Chitinophagales</taxon>
        <taxon>Chitinophagaceae</taxon>
        <taxon>Chitinophaga</taxon>
    </lineage>
</organism>
<dbReference type="RefSeq" id="WP_157300093.1">
    <property type="nucleotide sequence ID" value="NZ_BAAAZB010000025.1"/>
</dbReference>
<gene>
    <name evidence="8" type="ORF">GO495_12785</name>
</gene>
<dbReference type="PANTHER" id="PTHR43133:SF8">
    <property type="entry name" value="RNA POLYMERASE SIGMA FACTOR HI_1459-RELATED"/>
    <property type="match status" value="1"/>
</dbReference>
<keyword evidence="3" id="KW-0731">Sigma factor</keyword>
<dbReference type="Gene3D" id="1.10.1740.10">
    <property type="match status" value="1"/>
</dbReference>
<dbReference type="CDD" id="cd06171">
    <property type="entry name" value="Sigma70_r4"/>
    <property type="match status" value="1"/>
</dbReference>
<dbReference type="InterPro" id="IPR013324">
    <property type="entry name" value="RNA_pol_sigma_r3/r4-like"/>
</dbReference>
<dbReference type="SUPFAM" id="SSF88659">
    <property type="entry name" value="Sigma3 and sigma4 domains of RNA polymerase sigma factors"/>
    <property type="match status" value="1"/>
</dbReference>
<keyword evidence="4" id="KW-0238">DNA-binding</keyword>
<evidence type="ECO:0000313" key="9">
    <source>
        <dbReference type="Proteomes" id="UP000468388"/>
    </source>
</evidence>
<dbReference type="Proteomes" id="UP000468388">
    <property type="component" value="Unassembled WGS sequence"/>
</dbReference>
<evidence type="ECO:0000256" key="2">
    <source>
        <dbReference type="ARBA" id="ARBA00023015"/>
    </source>
</evidence>
<evidence type="ECO:0000259" key="7">
    <source>
        <dbReference type="Pfam" id="PF08281"/>
    </source>
</evidence>
<evidence type="ECO:0000256" key="3">
    <source>
        <dbReference type="ARBA" id="ARBA00023082"/>
    </source>
</evidence>
<dbReference type="SUPFAM" id="SSF88946">
    <property type="entry name" value="Sigma2 domain of RNA polymerase sigma factors"/>
    <property type="match status" value="1"/>
</dbReference>
<accession>A0A6N8J856</accession>
<comment type="caution">
    <text evidence="8">The sequence shown here is derived from an EMBL/GenBank/DDBJ whole genome shotgun (WGS) entry which is preliminary data.</text>
</comment>
<sequence>MLVQEWQIQEDFELFRQIKAGDRKAFSVIYEKYREVVYTTAYLVLHDKTDAEDVMQEVFLALWAQRGKIEIKSTVKFYLSRIAHNMSLNKIEHNSNHAKRNLRYSRMNVNFEHPYVYVNNNEQRDTLNNAMKMLPEKSRRSLELVYFEEKSHKEVADLIGLSVNTVKTQVYSSLKLMRAKLHLK</sequence>
<protein>
    <submittedName>
        <fullName evidence="8">Sigma-70 family RNA polymerase sigma factor</fullName>
    </submittedName>
</protein>
<dbReference type="GO" id="GO:0016987">
    <property type="term" value="F:sigma factor activity"/>
    <property type="evidence" value="ECO:0007669"/>
    <property type="project" value="UniProtKB-KW"/>
</dbReference>
<dbReference type="Pfam" id="PF08281">
    <property type="entry name" value="Sigma70_r4_2"/>
    <property type="match status" value="1"/>
</dbReference>
<dbReference type="AlphaFoldDB" id="A0A6N8J856"/>
<feature type="domain" description="RNA polymerase sigma-70 region 2" evidence="6">
    <location>
        <begin position="29"/>
        <end position="94"/>
    </location>
</feature>
<dbReference type="EMBL" id="WRXO01000003">
    <property type="protein sequence ID" value="MVT41465.1"/>
    <property type="molecule type" value="Genomic_DNA"/>
</dbReference>
<feature type="domain" description="RNA polymerase sigma factor 70 region 4 type 2" evidence="7">
    <location>
        <begin position="127"/>
        <end position="175"/>
    </location>
</feature>
<dbReference type="InterPro" id="IPR007627">
    <property type="entry name" value="RNA_pol_sigma70_r2"/>
</dbReference>
<evidence type="ECO:0000313" key="8">
    <source>
        <dbReference type="EMBL" id="MVT41465.1"/>
    </source>
</evidence>
<keyword evidence="2" id="KW-0805">Transcription regulation</keyword>
<dbReference type="InterPro" id="IPR013325">
    <property type="entry name" value="RNA_pol_sigma_r2"/>
</dbReference>
<keyword evidence="5" id="KW-0804">Transcription</keyword>
<dbReference type="InterPro" id="IPR036388">
    <property type="entry name" value="WH-like_DNA-bd_sf"/>
</dbReference>
<evidence type="ECO:0000256" key="1">
    <source>
        <dbReference type="ARBA" id="ARBA00010641"/>
    </source>
</evidence>
<dbReference type="Pfam" id="PF04542">
    <property type="entry name" value="Sigma70_r2"/>
    <property type="match status" value="1"/>
</dbReference>
<name>A0A6N8J856_9BACT</name>
<keyword evidence="9" id="KW-1185">Reference proteome</keyword>
<evidence type="ECO:0000256" key="5">
    <source>
        <dbReference type="ARBA" id="ARBA00023163"/>
    </source>
</evidence>
<dbReference type="InterPro" id="IPR014284">
    <property type="entry name" value="RNA_pol_sigma-70_dom"/>
</dbReference>
<comment type="similarity">
    <text evidence="1">Belongs to the sigma-70 factor family. ECF subfamily.</text>
</comment>
<dbReference type="InterPro" id="IPR039425">
    <property type="entry name" value="RNA_pol_sigma-70-like"/>
</dbReference>
<dbReference type="InterPro" id="IPR013249">
    <property type="entry name" value="RNA_pol_sigma70_r4_t2"/>
</dbReference>
<evidence type="ECO:0000259" key="6">
    <source>
        <dbReference type="Pfam" id="PF04542"/>
    </source>
</evidence>
<dbReference type="GO" id="GO:0003677">
    <property type="term" value="F:DNA binding"/>
    <property type="evidence" value="ECO:0007669"/>
    <property type="project" value="UniProtKB-KW"/>
</dbReference>
<reference evidence="8 9" key="1">
    <citation type="submission" date="2019-12" db="EMBL/GenBank/DDBJ databases">
        <title>The draft genomic sequence of strain Chitinophaga oryziterrae JCM 16595.</title>
        <authorList>
            <person name="Zhang X."/>
        </authorList>
    </citation>
    <scope>NUCLEOTIDE SEQUENCE [LARGE SCALE GENOMIC DNA]</scope>
    <source>
        <strain evidence="8 9">JCM 16595</strain>
    </source>
</reference>
<dbReference type="PANTHER" id="PTHR43133">
    <property type="entry name" value="RNA POLYMERASE ECF-TYPE SIGMA FACTO"/>
    <property type="match status" value="1"/>
</dbReference>
<evidence type="ECO:0000256" key="4">
    <source>
        <dbReference type="ARBA" id="ARBA00023125"/>
    </source>
</evidence>
<dbReference type="GO" id="GO:0006352">
    <property type="term" value="P:DNA-templated transcription initiation"/>
    <property type="evidence" value="ECO:0007669"/>
    <property type="project" value="InterPro"/>
</dbReference>